<sequence>MVMQIKHHFRLTPAAKIVPAARKPKCHPQSTKHKLLSVNQSIAVWRFSHLDLRNWPKRFTYQTGDPYEVLRTNTGIATIRQRRVTDLPIFLRPLTPLPYYFKHPHNRHQTSLGSDFRVRHLPRSCTPLNNYPIKSTHIFSSSLPASTRAHLLHAYRSFQNYSARPTPGNRRAHNMGVLYRYKHSHITCTALKGAIVACRHRTHRQTPILRYRYRQSTQNQARSKESYRVVPEPCFQFHIKTKQSPGFYPQQLRISLYEYHTRPV</sequence>
<keyword evidence="2" id="KW-1185">Reference proteome</keyword>
<organism evidence="1 2">
    <name type="scientific">Choiromyces venosus 120613-1</name>
    <dbReference type="NCBI Taxonomy" id="1336337"/>
    <lineage>
        <taxon>Eukaryota</taxon>
        <taxon>Fungi</taxon>
        <taxon>Dikarya</taxon>
        <taxon>Ascomycota</taxon>
        <taxon>Pezizomycotina</taxon>
        <taxon>Pezizomycetes</taxon>
        <taxon>Pezizales</taxon>
        <taxon>Tuberaceae</taxon>
        <taxon>Choiromyces</taxon>
    </lineage>
</organism>
<evidence type="ECO:0000313" key="2">
    <source>
        <dbReference type="Proteomes" id="UP000276215"/>
    </source>
</evidence>
<protein>
    <submittedName>
        <fullName evidence="1">Uncharacterized protein</fullName>
    </submittedName>
</protein>
<dbReference type="EMBL" id="ML120403">
    <property type="protein sequence ID" value="RPA97584.1"/>
    <property type="molecule type" value="Genomic_DNA"/>
</dbReference>
<name>A0A3N4JV54_9PEZI</name>
<proteinExistence type="predicted"/>
<reference evidence="1 2" key="1">
    <citation type="journal article" date="2018" name="Nat. Ecol. Evol.">
        <title>Pezizomycetes genomes reveal the molecular basis of ectomycorrhizal truffle lifestyle.</title>
        <authorList>
            <person name="Murat C."/>
            <person name="Payen T."/>
            <person name="Noel B."/>
            <person name="Kuo A."/>
            <person name="Morin E."/>
            <person name="Chen J."/>
            <person name="Kohler A."/>
            <person name="Krizsan K."/>
            <person name="Balestrini R."/>
            <person name="Da Silva C."/>
            <person name="Montanini B."/>
            <person name="Hainaut M."/>
            <person name="Levati E."/>
            <person name="Barry K.W."/>
            <person name="Belfiori B."/>
            <person name="Cichocki N."/>
            <person name="Clum A."/>
            <person name="Dockter R.B."/>
            <person name="Fauchery L."/>
            <person name="Guy J."/>
            <person name="Iotti M."/>
            <person name="Le Tacon F."/>
            <person name="Lindquist E.A."/>
            <person name="Lipzen A."/>
            <person name="Malagnac F."/>
            <person name="Mello A."/>
            <person name="Molinier V."/>
            <person name="Miyauchi S."/>
            <person name="Poulain J."/>
            <person name="Riccioni C."/>
            <person name="Rubini A."/>
            <person name="Sitrit Y."/>
            <person name="Splivallo R."/>
            <person name="Traeger S."/>
            <person name="Wang M."/>
            <person name="Zifcakova L."/>
            <person name="Wipf D."/>
            <person name="Zambonelli A."/>
            <person name="Paolocci F."/>
            <person name="Nowrousian M."/>
            <person name="Ottonello S."/>
            <person name="Baldrian P."/>
            <person name="Spatafora J.W."/>
            <person name="Henrissat B."/>
            <person name="Nagy L.G."/>
            <person name="Aury J.M."/>
            <person name="Wincker P."/>
            <person name="Grigoriev I.V."/>
            <person name="Bonfante P."/>
            <person name="Martin F.M."/>
        </authorList>
    </citation>
    <scope>NUCLEOTIDE SEQUENCE [LARGE SCALE GENOMIC DNA]</scope>
    <source>
        <strain evidence="1 2">120613-1</strain>
    </source>
</reference>
<dbReference type="AlphaFoldDB" id="A0A3N4JV54"/>
<dbReference type="Proteomes" id="UP000276215">
    <property type="component" value="Unassembled WGS sequence"/>
</dbReference>
<gene>
    <name evidence="1" type="ORF">L873DRAFT_1114677</name>
</gene>
<accession>A0A3N4JV54</accession>
<evidence type="ECO:0000313" key="1">
    <source>
        <dbReference type="EMBL" id="RPA97584.1"/>
    </source>
</evidence>